<reference evidence="1" key="1">
    <citation type="submission" date="2025-08" db="UniProtKB">
        <authorList>
            <consortium name="Ensembl"/>
        </authorList>
    </citation>
    <scope>IDENTIFICATION</scope>
</reference>
<dbReference type="AlphaFoldDB" id="A0A9J7YSR7"/>
<dbReference type="GeneTree" id="ENSGT00940000154348"/>
<evidence type="ECO:0000313" key="2">
    <source>
        <dbReference type="Proteomes" id="UP001108240"/>
    </source>
</evidence>
<dbReference type="Proteomes" id="UP001108240">
    <property type="component" value="Unplaced"/>
</dbReference>
<reference evidence="1" key="2">
    <citation type="submission" date="2025-09" db="UniProtKB">
        <authorList>
            <consortium name="Ensembl"/>
        </authorList>
    </citation>
    <scope>IDENTIFICATION</scope>
</reference>
<keyword evidence="2" id="KW-1185">Reference proteome</keyword>
<dbReference type="Ensembl" id="ENSCCRT00000174231.1">
    <property type="protein sequence ID" value="ENSCCRP00000123544.1"/>
    <property type="gene ID" value="ENSCCRG00000070558.1"/>
</dbReference>
<accession>A0A9J7YSR7</accession>
<sequence length="149" mass="17688">MACPFDEDPVDVEAQIIRGFFRRERVIRPRIDVFAYPNEYLTERYRFSKDSLVYLTRLLKPHIANVTNRGSALSTENILCIALRFFCVWPFFCTVWAIQSMWERQLCVEPFVQCVWHLNSCYPRLYSSLAINLCLLLKTNSTEWQGFQM</sequence>
<evidence type="ECO:0000313" key="1">
    <source>
        <dbReference type="Ensembl" id="ENSCCRP00000123544.1"/>
    </source>
</evidence>
<organism evidence="1 2">
    <name type="scientific">Cyprinus carpio carpio</name>
    <dbReference type="NCBI Taxonomy" id="630221"/>
    <lineage>
        <taxon>Eukaryota</taxon>
        <taxon>Metazoa</taxon>
        <taxon>Chordata</taxon>
        <taxon>Craniata</taxon>
        <taxon>Vertebrata</taxon>
        <taxon>Euteleostomi</taxon>
        <taxon>Actinopterygii</taxon>
        <taxon>Neopterygii</taxon>
        <taxon>Teleostei</taxon>
        <taxon>Ostariophysi</taxon>
        <taxon>Cypriniformes</taxon>
        <taxon>Cyprinidae</taxon>
        <taxon>Cyprininae</taxon>
        <taxon>Cyprinus</taxon>
    </lineage>
</organism>
<name>A0A9J7YSR7_CYPCA</name>
<protein>
    <submittedName>
        <fullName evidence="1">Uncharacterized protein</fullName>
    </submittedName>
</protein>
<proteinExistence type="predicted"/>